<evidence type="ECO:0000256" key="8">
    <source>
        <dbReference type="ARBA" id="ARBA00022919"/>
    </source>
</evidence>
<dbReference type="GO" id="GO:0005576">
    <property type="term" value="C:extracellular region"/>
    <property type="evidence" value="ECO:0007669"/>
    <property type="project" value="UniProtKB-SubCell"/>
</dbReference>
<dbReference type="GO" id="GO:0016020">
    <property type="term" value="C:membrane"/>
    <property type="evidence" value="ECO:0007669"/>
    <property type="project" value="GOC"/>
</dbReference>
<keyword evidence="9 14" id="KW-0443">Lipid metabolism</keyword>
<evidence type="ECO:0000256" key="4">
    <source>
        <dbReference type="ARBA" id="ARBA00019235"/>
    </source>
</evidence>
<keyword evidence="13" id="KW-0862">Zinc</keyword>
<dbReference type="PANTHER" id="PTHR12670">
    <property type="entry name" value="CERAMIDASE"/>
    <property type="match status" value="1"/>
</dbReference>
<evidence type="ECO:0000256" key="7">
    <source>
        <dbReference type="ARBA" id="ARBA00022801"/>
    </source>
</evidence>
<evidence type="ECO:0000259" key="17">
    <source>
        <dbReference type="Pfam" id="PF17048"/>
    </source>
</evidence>
<evidence type="ECO:0000256" key="1">
    <source>
        <dbReference type="ARBA" id="ARBA00004613"/>
    </source>
</evidence>
<sequence>MNFKSISICGFLVFLCLSTLLWDAVDAYKVGLGRADCTGPPVEINFMGYANIKQVGRGIHLRQFARAFVVEDANKRRVAYVSVDSGMMGFGVKREVIKRLQTRYGDTYTNDNVIISGTHTHSGPGGFLMHLLYDISILGFVPQTFEALANGVYLSIKRATENMVDGKIHISRTTVLNVNINRSPTSYLRNPPEERAQYEHDVDKELTQLRFVDSKDNIMGAFNWFAVHPVSMNNTNQLISSDNMGYAALLLEKEYNANKVPGKGKFVGAFCSANLGDVSPNIMGPVCSLSGNPCDLLTSKCPKNEGECFASGPGRDMFESTKIIGERLFEGALRLLNEASNEDEDYNGREVTGELGCVHQFIDMPNYNGTTYNPLTRKIDKIRGCQPAMGYSFAAGTTDGPGAFGFEQGTVTDNPMWNLVRDFIVPPTQDDIACHSPKPILLATGRATFPYEWQPKIVPTQECRIGDLVLAAVPGEFTTMAGRRLRNKLRAVASATGGRDVDVLLAGLSNVYSSYITTPEEYQAQRYEAASTIFGPNTHTIYMDVYERLTKALFKEDRVEPGPQPPYMNDRMLSMNTGVIFDGHPLDKDFGFVKQQPLKNYKINETVQVTFVAGNPRNNLFHEKTYLAVERKINEERWKVVHTDASWDTKFIWERTHLILGFSDVHIHWTIGPNTLPGEYRIRHFGNYKYILGGIFPYEGQTHSFTVTED</sequence>
<feature type="binding site" evidence="13">
    <location>
        <position position="228"/>
    </location>
    <ligand>
        <name>Zn(2+)</name>
        <dbReference type="ChEBI" id="CHEBI:29105"/>
    </ligand>
</feature>
<evidence type="ECO:0000256" key="14">
    <source>
        <dbReference type="RuleBase" id="RU366019"/>
    </source>
</evidence>
<evidence type="ECO:0000256" key="3">
    <source>
        <dbReference type="ARBA" id="ARBA00011891"/>
    </source>
</evidence>
<evidence type="ECO:0000256" key="15">
    <source>
        <dbReference type="SAM" id="SignalP"/>
    </source>
</evidence>
<keyword evidence="8 14" id="KW-0746">Sphingolipid metabolism</keyword>
<keyword evidence="13" id="KW-0479">Metal-binding</keyword>
<keyword evidence="5" id="KW-0964">Secreted</keyword>
<dbReference type="EC" id="3.5.1.23" evidence="3 14"/>
<keyword evidence="6 15" id="KW-0732">Signal</keyword>
<dbReference type="GO" id="GO:0042759">
    <property type="term" value="P:long-chain fatty acid biosynthetic process"/>
    <property type="evidence" value="ECO:0007669"/>
    <property type="project" value="TreeGrafter"/>
</dbReference>
<dbReference type="GO" id="GO:0017040">
    <property type="term" value="F:N-acylsphingosine amidohydrolase activity"/>
    <property type="evidence" value="ECO:0007669"/>
    <property type="project" value="UniProtKB-UniRule"/>
</dbReference>
<feature type="binding site" evidence="13">
    <location>
        <position position="119"/>
    </location>
    <ligand>
        <name>Zn(2+)</name>
        <dbReference type="ChEBI" id="CHEBI:29105"/>
    </ligand>
</feature>
<evidence type="ECO:0000256" key="2">
    <source>
        <dbReference type="ARBA" id="ARBA00009835"/>
    </source>
</evidence>
<evidence type="ECO:0000256" key="9">
    <source>
        <dbReference type="ARBA" id="ARBA00023098"/>
    </source>
</evidence>
<feature type="signal peptide" evidence="15">
    <location>
        <begin position="1"/>
        <end position="27"/>
    </location>
</feature>
<dbReference type="AlphaFoldDB" id="A0A1L8EGN3"/>
<reference evidence="18" key="1">
    <citation type="submission" date="2017-01" db="EMBL/GenBank/DDBJ databases">
        <title>An insight into the sialome and mialome of the horn fly, Haematobia irritans.</title>
        <authorList>
            <person name="Breijo M."/>
            <person name="Boiani M."/>
            <person name="Ures X."/>
            <person name="Rocha S."/>
            <person name="Sequeira M."/>
            <person name="Ribeiro J.M."/>
        </authorList>
    </citation>
    <scope>NUCLEOTIDE SEQUENCE</scope>
</reference>
<dbReference type="InterPro" id="IPR006823">
    <property type="entry name" value="Ceramidase_alk"/>
</dbReference>
<keyword evidence="10" id="KW-0325">Glycoprotein</keyword>
<feature type="domain" description="Neutral/alkaline non-lysosomal ceramidase C-terminal" evidence="17">
    <location>
        <begin position="547"/>
        <end position="707"/>
    </location>
</feature>
<name>A0A1L8EGN3_HAEIR</name>
<dbReference type="InterPro" id="IPR031329">
    <property type="entry name" value="NEUT/ALK_ceramidase_N"/>
</dbReference>
<comment type="cofactor">
    <cofactor evidence="13">
        <name>Zn(2+)</name>
        <dbReference type="ChEBI" id="CHEBI:29105"/>
    </cofactor>
    <text evidence="13">Binds 1 zinc ion per subunit.</text>
</comment>
<evidence type="ECO:0000256" key="11">
    <source>
        <dbReference type="ARBA" id="ARBA00048057"/>
    </source>
</evidence>
<comment type="catalytic activity">
    <reaction evidence="11 14">
        <text>an N-acylsphing-4-enine + H2O = sphing-4-enine + a fatty acid</text>
        <dbReference type="Rhea" id="RHEA:20856"/>
        <dbReference type="ChEBI" id="CHEBI:15377"/>
        <dbReference type="ChEBI" id="CHEBI:28868"/>
        <dbReference type="ChEBI" id="CHEBI:52639"/>
        <dbReference type="ChEBI" id="CHEBI:57756"/>
        <dbReference type="EC" id="3.5.1.23"/>
    </reaction>
</comment>
<dbReference type="Pfam" id="PF04734">
    <property type="entry name" value="Ceramidase_alk"/>
    <property type="match status" value="1"/>
</dbReference>
<comment type="similarity">
    <text evidence="2 14">Belongs to the neutral ceramidase family.</text>
</comment>
<feature type="active site" description="Nucleophile" evidence="12">
    <location>
        <position position="279"/>
    </location>
</feature>
<dbReference type="InterPro" id="IPR038445">
    <property type="entry name" value="NCDase_C_sf"/>
</dbReference>
<comment type="subcellular location">
    <subcellularLocation>
        <location evidence="1">Secreted</location>
    </subcellularLocation>
</comment>
<accession>A0A1L8EGN3</accession>
<organism evidence="18">
    <name type="scientific">Haematobia irritans</name>
    <name type="common">Horn fly</name>
    <name type="synonym">Conops irritans</name>
    <dbReference type="NCBI Taxonomy" id="7368"/>
    <lineage>
        <taxon>Eukaryota</taxon>
        <taxon>Metazoa</taxon>
        <taxon>Ecdysozoa</taxon>
        <taxon>Arthropoda</taxon>
        <taxon>Hexapoda</taxon>
        <taxon>Insecta</taxon>
        <taxon>Pterygota</taxon>
        <taxon>Neoptera</taxon>
        <taxon>Endopterygota</taxon>
        <taxon>Diptera</taxon>
        <taxon>Brachycera</taxon>
        <taxon>Muscomorpha</taxon>
        <taxon>Muscoidea</taxon>
        <taxon>Muscidae</taxon>
        <taxon>Haematobia</taxon>
    </lineage>
</organism>
<evidence type="ECO:0000313" key="18">
    <source>
        <dbReference type="EMBL" id="JAV17814.1"/>
    </source>
</evidence>
<dbReference type="Pfam" id="PF17048">
    <property type="entry name" value="Ceramidse_alk_C"/>
    <property type="match status" value="1"/>
</dbReference>
<dbReference type="GO" id="GO:0046512">
    <property type="term" value="P:sphingosine biosynthetic process"/>
    <property type="evidence" value="ECO:0007669"/>
    <property type="project" value="TreeGrafter"/>
</dbReference>
<feature type="domain" description="Neutral/alkaline non-lysosomal ceramidase N-terminal" evidence="16">
    <location>
        <begin position="28"/>
        <end position="543"/>
    </location>
</feature>
<feature type="binding site" evidence="13">
    <location>
        <position position="515"/>
    </location>
    <ligand>
        <name>Zn(2+)</name>
        <dbReference type="ChEBI" id="CHEBI:29105"/>
    </ligand>
</feature>
<evidence type="ECO:0000256" key="6">
    <source>
        <dbReference type="ARBA" id="ARBA00022729"/>
    </source>
</evidence>
<evidence type="ECO:0000256" key="10">
    <source>
        <dbReference type="ARBA" id="ARBA00023180"/>
    </source>
</evidence>
<evidence type="ECO:0000256" key="13">
    <source>
        <dbReference type="PIRSR" id="PIRSR606823-2"/>
    </source>
</evidence>
<proteinExistence type="inferred from homology"/>
<dbReference type="GO" id="GO:0046872">
    <property type="term" value="F:metal ion binding"/>
    <property type="evidence" value="ECO:0007669"/>
    <property type="project" value="UniProtKB-KW"/>
</dbReference>
<protein>
    <recommendedName>
        <fullName evidence="4 14">Neutral ceramidase</fullName>
        <ecNumber evidence="3 14">3.5.1.23</ecNumber>
    </recommendedName>
</protein>
<dbReference type="PANTHER" id="PTHR12670:SF1">
    <property type="entry name" value="NEUTRAL CERAMIDASE"/>
    <property type="match status" value="1"/>
</dbReference>
<evidence type="ECO:0000259" key="16">
    <source>
        <dbReference type="Pfam" id="PF04734"/>
    </source>
</evidence>
<evidence type="ECO:0000256" key="5">
    <source>
        <dbReference type="ARBA" id="ARBA00022525"/>
    </source>
</evidence>
<evidence type="ECO:0000256" key="12">
    <source>
        <dbReference type="PIRSR" id="PIRSR606823-1"/>
    </source>
</evidence>
<dbReference type="GO" id="GO:0046514">
    <property type="term" value="P:ceramide catabolic process"/>
    <property type="evidence" value="ECO:0007669"/>
    <property type="project" value="InterPro"/>
</dbReference>
<feature type="chain" id="PRO_5013222340" description="Neutral ceramidase" evidence="15">
    <location>
        <begin position="28"/>
        <end position="710"/>
    </location>
</feature>
<dbReference type="Gene3D" id="2.60.40.2300">
    <property type="entry name" value="Neutral/alkaline non-lysosomal ceramidase, C-terminal domain"/>
    <property type="match status" value="1"/>
</dbReference>
<dbReference type="InterPro" id="IPR031331">
    <property type="entry name" value="NEUT/ALK_ceramidase_C"/>
</dbReference>
<keyword evidence="7 14" id="KW-0378">Hydrolase</keyword>
<dbReference type="FunFam" id="2.60.40.2300:FF:000003">
    <property type="entry name" value="Neutral ceramidase"/>
    <property type="match status" value="1"/>
</dbReference>
<dbReference type="EMBL" id="GFDG01000985">
    <property type="protein sequence ID" value="JAV17814.1"/>
    <property type="molecule type" value="Transcribed_RNA"/>
</dbReference>
<feature type="binding site" evidence="13">
    <location>
        <position position="476"/>
    </location>
    <ligand>
        <name>Zn(2+)</name>
        <dbReference type="ChEBI" id="CHEBI:29105"/>
    </ligand>
</feature>